<keyword evidence="12" id="KW-1185">Reference proteome</keyword>
<feature type="domain" description="Peptidase M4" evidence="9">
    <location>
        <begin position="247"/>
        <end position="315"/>
    </location>
</feature>
<keyword evidence="3" id="KW-0479">Metal-binding</keyword>
<dbReference type="RefSeq" id="WP_345654836.1">
    <property type="nucleotide sequence ID" value="NZ_BAABKB010000023.1"/>
</dbReference>
<comment type="caution">
    <text evidence="11">The sequence shown here is derived from an EMBL/GenBank/DDBJ whole genome shotgun (WGS) entry which is preliminary data.</text>
</comment>
<evidence type="ECO:0000256" key="5">
    <source>
        <dbReference type="ARBA" id="ARBA00022833"/>
    </source>
</evidence>
<gene>
    <name evidence="11" type="ORF">GCM10023335_54760</name>
</gene>
<dbReference type="CDD" id="cd09597">
    <property type="entry name" value="M4_TLP"/>
    <property type="match status" value="1"/>
</dbReference>
<evidence type="ECO:0000256" key="8">
    <source>
        <dbReference type="SAM" id="MobiDB-lite"/>
    </source>
</evidence>
<comment type="similarity">
    <text evidence="1 7">Belongs to the peptidase M4 family.</text>
</comment>
<accession>A0ABP9J8Y1</accession>
<organism evidence="11 12">
    <name type="scientific">Streptomyces siamensis</name>
    <dbReference type="NCBI Taxonomy" id="1274986"/>
    <lineage>
        <taxon>Bacteria</taxon>
        <taxon>Bacillati</taxon>
        <taxon>Actinomycetota</taxon>
        <taxon>Actinomycetes</taxon>
        <taxon>Kitasatosporales</taxon>
        <taxon>Streptomycetaceae</taxon>
        <taxon>Streptomyces</taxon>
    </lineage>
</organism>
<dbReference type="PRINTS" id="PR00730">
    <property type="entry name" value="THERMOLYSIN"/>
</dbReference>
<dbReference type="SUPFAM" id="SSF55486">
    <property type="entry name" value="Metalloproteases ('zincins'), catalytic domain"/>
    <property type="match status" value="1"/>
</dbReference>
<reference evidence="12" key="1">
    <citation type="journal article" date="2019" name="Int. J. Syst. Evol. Microbiol.">
        <title>The Global Catalogue of Microorganisms (GCM) 10K type strain sequencing project: providing services to taxonomists for standard genome sequencing and annotation.</title>
        <authorList>
            <consortium name="The Broad Institute Genomics Platform"/>
            <consortium name="The Broad Institute Genome Sequencing Center for Infectious Disease"/>
            <person name="Wu L."/>
            <person name="Ma J."/>
        </authorList>
    </citation>
    <scope>NUCLEOTIDE SEQUENCE [LARGE SCALE GENOMIC DNA]</scope>
    <source>
        <strain evidence="12">JCM 18409</strain>
    </source>
</reference>
<dbReference type="InterPro" id="IPR001570">
    <property type="entry name" value="Peptidase_M4_C_domain"/>
</dbReference>
<dbReference type="Gene3D" id="1.10.390.10">
    <property type="entry name" value="Neutral Protease Domain 2"/>
    <property type="match status" value="1"/>
</dbReference>
<keyword evidence="6 7" id="KW-0482">Metalloprotease</keyword>
<feature type="region of interest" description="Disordered" evidence="8">
    <location>
        <begin position="494"/>
        <end position="513"/>
    </location>
</feature>
<protein>
    <recommendedName>
        <fullName evidence="7">Neutral metalloproteinase</fullName>
        <ecNumber evidence="7">3.4.24.-</ecNumber>
    </recommendedName>
</protein>
<evidence type="ECO:0000259" key="10">
    <source>
        <dbReference type="Pfam" id="PF02868"/>
    </source>
</evidence>
<evidence type="ECO:0000256" key="7">
    <source>
        <dbReference type="RuleBase" id="RU366073"/>
    </source>
</evidence>
<evidence type="ECO:0000256" key="4">
    <source>
        <dbReference type="ARBA" id="ARBA00022801"/>
    </source>
</evidence>
<keyword evidence="2 7" id="KW-0645">Protease</keyword>
<comment type="cofactor">
    <cofactor evidence="7">
        <name>Zn(2+)</name>
        <dbReference type="ChEBI" id="CHEBI:29105"/>
    </cofactor>
</comment>
<dbReference type="PANTHER" id="PTHR43579:SF1">
    <property type="entry name" value="NEUTRAL METALLOPROTEINASE"/>
    <property type="match status" value="1"/>
</dbReference>
<dbReference type="EMBL" id="BAABKB010000023">
    <property type="protein sequence ID" value="GAA5022679.1"/>
    <property type="molecule type" value="Genomic_DNA"/>
</dbReference>
<name>A0ABP9J8Y1_9ACTN</name>
<dbReference type="PANTHER" id="PTHR43579">
    <property type="match status" value="1"/>
</dbReference>
<evidence type="ECO:0000313" key="12">
    <source>
        <dbReference type="Proteomes" id="UP001501759"/>
    </source>
</evidence>
<evidence type="ECO:0000259" key="9">
    <source>
        <dbReference type="Pfam" id="PF01447"/>
    </source>
</evidence>
<keyword evidence="4 7" id="KW-0378">Hydrolase</keyword>
<dbReference type="Proteomes" id="UP001501759">
    <property type="component" value="Unassembled WGS sequence"/>
</dbReference>
<dbReference type="EC" id="3.4.24.-" evidence="7"/>
<evidence type="ECO:0000256" key="3">
    <source>
        <dbReference type="ARBA" id="ARBA00022723"/>
    </source>
</evidence>
<keyword evidence="7" id="KW-0964">Secreted</keyword>
<sequence>MDSALFAAIIGTLGGGLVTGGAALLRNRTSVRTAGRLIYAELTRNSVAVAYFRQTGHWAAPSLSREAWDAHGTVLARRRSGASFEAVHRGYEALELAPFIADDTLSEVERDEWLSREAARLSAAIEEIGGIAQVPTAQIREWTRRLEGPRPAHRTPHPLARAGLIPLSLLEALTQDAVPSDGFTNAGVALTDEGPKPLPDATSVADLVIFDAKNGKKTVDLAVARYTGLPPVGDLVIDETYDLLITTRRFFREVYGRAQLPSGGGPLAAVVHYGKNYPNGRWDGYSLILGDGDGAVFQRFSQCPEVIAGEATWGLDEMLYFVSFQGEEGALARSHCDVFGTLVKQWSLGQSVDEADWIMGAGLLAPGRQGVGLRSLKAPGTAYDDNVMGKDPQPAHMDGYIVTKGNEGNYINCGIPNHAFYLLATSLGGRAWEHAGQIWWDALTSDGLRDGLHFADWAQRTVTAARVRYGEESKEERAVLDAWSGVGVMPSVAGAVAGGDEASGNHPDARPTP</sequence>
<comment type="subcellular location">
    <subcellularLocation>
        <location evidence="7">Secreted</location>
    </subcellularLocation>
</comment>
<proteinExistence type="inferred from homology"/>
<dbReference type="Pfam" id="PF02868">
    <property type="entry name" value="Peptidase_M4_C"/>
    <property type="match status" value="1"/>
</dbReference>
<dbReference type="InterPro" id="IPR013856">
    <property type="entry name" value="Peptidase_M4_domain"/>
</dbReference>
<dbReference type="Pfam" id="PF01447">
    <property type="entry name" value="Peptidase_M4"/>
    <property type="match status" value="1"/>
</dbReference>
<dbReference type="Gene3D" id="3.10.170.10">
    <property type="match status" value="1"/>
</dbReference>
<dbReference type="InterPro" id="IPR052759">
    <property type="entry name" value="Metalloprotease_M4"/>
</dbReference>
<feature type="domain" description="Peptidase M4 C-terminal" evidence="10">
    <location>
        <begin position="323"/>
        <end position="488"/>
    </location>
</feature>
<evidence type="ECO:0000313" key="11">
    <source>
        <dbReference type="EMBL" id="GAA5022679.1"/>
    </source>
</evidence>
<comment type="function">
    <text evidence="7">Extracellular zinc metalloprotease.</text>
</comment>
<dbReference type="InterPro" id="IPR023612">
    <property type="entry name" value="Peptidase_M4"/>
</dbReference>
<evidence type="ECO:0000256" key="1">
    <source>
        <dbReference type="ARBA" id="ARBA00009388"/>
    </source>
</evidence>
<keyword evidence="5 7" id="KW-0862">Zinc</keyword>
<evidence type="ECO:0000256" key="6">
    <source>
        <dbReference type="ARBA" id="ARBA00023049"/>
    </source>
</evidence>
<evidence type="ECO:0000256" key="2">
    <source>
        <dbReference type="ARBA" id="ARBA00022670"/>
    </source>
</evidence>
<dbReference type="InterPro" id="IPR027268">
    <property type="entry name" value="Peptidase_M4/M1_CTD_sf"/>
</dbReference>